<reference evidence="4" key="1">
    <citation type="submission" date="2025-08" db="UniProtKB">
        <authorList>
            <consortium name="RefSeq"/>
        </authorList>
    </citation>
    <scope>IDENTIFICATION</scope>
    <source>
        <tissue evidence="4">Whole organism</tissue>
    </source>
</reference>
<dbReference type="KEGG" id="foc:113206025"/>
<feature type="compositionally biased region" description="Basic and acidic residues" evidence="1">
    <location>
        <begin position="242"/>
        <end position="258"/>
    </location>
</feature>
<gene>
    <name evidence="4" type="primary">LOC113206025</name>
</gene>
<evidence type="ECO:0000256" key="1">
    <source>
        <dbReference type="SAM" id="MobiDB-lite"/>
    </source>
</evidence>
<feature type="compositionally biased region" description="Low complexity" evidence="1">
    <location>
        <begin position="218"/>
        <end position="227"/>
    </location>
</feature>
<evidence type="ECO:0000256" key="2">
    <source>
        <dbReference type="SAM" id="SignalP"/>
    </source>
</evidence>
<accession>A0A6J1SEF4</accession>
<feature type="compositionally biased region" description="Gly residues" evidence="1">
    <location>
        <begin position="316"/>
        <end position="331"/>
    </location>
</feature>
<sequence>MKLLLLLLVAAHALAQAPRQAPHATDPPAEKGDQNAVTPWSRSRVWIVEAGTPKDWLPADEGFLEMPKKPAAKPAAPKMATVVKPKAVVPKTTRKPGATTVRTAAKTTTRRPSTTRKVAATTAGPRKARSVESVGSPLPFGRRLLSLTQSPQDDKRDTFSASLYSLGGIFSRKENEDHLMRFKRQLLESRQNKQHDITHKNGHDKRHNDQHNTHSDHQNNQNRNNNGNREHNNHNNNHNNNRHNEHDKRNDNHNDHNNQHNHHQHQPNDHNHNHQHDNNHNKSPDYHNNNDKRDNQEDHRRDYSYDDYRDITGDYGAEGSGEGSGGANPDE</sequence>
<feature type="compositionally biased region" description="Low complexity" evidence="1">
    <location>
        <begin position="104"/>
        <end position="116"/>
    </location>
</feature>
<evidence type="ECO:0000313" key="4">
    <source>
        <dbReference type="RefSeq" id="XP_026277685.1"/>
    </source>
</evidence>
<dbReference type="AlphaFoldDB" id="A0A6J1SEF4"/>
<feature type="region of interest" description="Disordered" evidence="1">
    <location>
        <begin position="18"/>
        <end position="38"/>
    </location>
</feature>
<feature type="region of interest" description="Disordered" evidence="1">
    <location>
        <begin position="104"/>
        <end position="139"/>
    </location>
</feature>
<feature type="chain" id="PRO_5027081816" evidence="2">
    <location>
        <begin position="16"/>
        <end position="331"/>
    </location>
</feature>
<organism evidence="3 4">
    <name type="scientific">Frankliniella occidentalis</name>
    <name type="common">Western flower thrips</name>
    <name type="synonym">Euthrips occidentalis</name>
    <dbReference type="NCBI Taxonomy" id="133901"/>
    <lineage>
        <taxon>Eukaryota</taxon>
        <taxon>Metazoa</taxon>
        <taxon>Ecdysozoa</taxon>
        <taxon>Arthropoda</taxon>
        <taxon>Hexapoda</taxon>
        <taxon>Insecta</taxon>
        <taxon>Pterygota</taxon>
        <taxon>Neoptera</taxon>
        <taxon>Paraneoptera</taxon>
        <taxon>Thysanoptera</taxon>
        <taxon>Terebrantia</taxon>
        <taxon>Thripoidea</taxon>
        <taxon>Thripidae</taxon>
        <taxon>Frankliniella</taxon>
    </lineage>
</organism>
<dbReference type="Proteomes" id="UP000504606">
    <property type="component" value="Unplaced"/>
</dbReference>
<keyword evidence="3" id="KW-1185">Reference proteome</keyword>
<feature type="compositionally biased region" description="Basic and acidic residues" evidence="1">
    <location>
        <begin position="266"/>
        <end position="312"/>
    </location>
</feature>
<feature type="region of interest" description="Disordered" evidence="1">
    <location>
        <begin position="189"/>
        <end position="331"/>
    </location>
</feature>
<name>A0A6J1SEF4_FRAOC</name>
<feature type="compositionally biased region" description="Basic and acidic residues" evidence="1">
    <location>
        <begin position="189"/>
        <end position="217"/>
    </location>
</feature>
<protein>
    <submittedName>
        <fullName evidence="4">Homeobox protein 2-like isoform X1</fullName>
    </submittedName>
</protein>
<dbReference type="GeneID" id="113206025"/>
<keyword evidence="2" id="KW-0732">Signal</keyword>
<proteinExistence type="predicted"/>
<feature type="signal peptide" evidence="2">
    <location>
        <begin position="1"/>
        <end position="15"/>
    </location>
</feature>
<dbReference type="RefSeq" id="XP_026277685.1">
    <property type="nucleotide sequence ID" value="XM_026421900.2"/>
</dbReference>
<evidence type="ECO:0000313" key="3">
    <source>
        <dbReference type="Proteomes" id="UP000504606"/>
    </source>
</evidence>